<dbReference type="AlphaFoldDB" id="A0A9D4FWV3"/>
<keyword evidence="2" id="KW-1185">Reference proteome</keyword>
<sequence length="89" mass="10546">MRLDAGSPRLDEFGRKAAISSLMWVLRSRYIRQKPTLPVWLLSTTLTCFRKLCLNLCRLREKRMHLPWFEILKIGVITVERIQYNVVQA</sequence>
<evidence type="ECO:0000313" key="2">
    <source>
        <dbReference type="Proteomes" id="UP000828390"/>
    </source>
</evidence>
<gene>
    <name evidence="1" type="ORF">DPMN_132492</name>
</gene>
<reference evidence="1" key="2">
    <citation type="submission" date="2020-11" db="EMBL/GenBank/DDBJ databases">
        <authorList>
            <person name="McCartney M.A."/>
            <person name="Auch B."/>
            <person name="Kono T."/>
            <person name="Mallez S."/>
            <person name="Becker A."/>
            <person name="Gohl D.M."/>
            <person name="Silverstein K.A.T."/>
            <person name="Koren S."/>
            <person name="Bechman K.B."/>
            <person name="Herman A."/>
            <person name="Abrahante J.E."/>
            <person name="Garbe J."/>
        </authorList>
    </citation>
    <scope>NUCLEOTIDE SEQUENCE</scope>
    <source>
        <strain evidence="1">Duluth1</strain>
        <tissue evidence="1">Whole animal</tissue>
    </source>
</reference>
<dbReference type="Proteomes" id="UP000828390">
    <property type="component" value="Unassembled WGS sequence"/>
</dbReference>
<dbReference type="EMBL" id="JAIWYP010000006">
    <property type="protein sequence ID" value="KAH3804210.1"/>
    <property type="molecule type" value="Genomic_DNA"/>
</dbReference>
<proteinExistence type="predicted"/>
<comment type="caution">
    <text evidence="1">The sequence shown here is derived from an EMBL/GenBank/DDBJ whole genome shotgun (WGS) entry which is preliminary data.</text>
</comment>
<reference evidence="1" key="1">
    <citation type="journal article" date="2019" name="bioRxiv">
        <title>The Genome of the Zebra Mussel, Dreissena polymorpha: A Resource for Invasive Species Research.</title>
        <authorList>
            <person name="McCartney M.A."/>
            <person name="Auch B."/>
            <person name="Kono T."/>
            <person name="Mallez S."/>
            <person name="Zhang Y."/>
            <person name="Obille A."/>
            <person name="Becker A."/>
            <person name="Abrahante J.E."/>
            <person name="Garbe J."/>
            <person name="Badalamenti J.P."/>
            <person name="Herman A."/>
            <person name="Mangelson H."/>
            <person name="Liachko I."/>
            <person name="Sullivan S."/>
            <person name="Sone E.D."/>
            <person name="Koren S."/>
            <person name="Silverstein K.A.T."/>
            <person name="Beckman K.B."/>
            <person name="Gohl D.M."/>
        </authorList>
    </citation>
    <scope>NUCLEOTIDE SEQUENCE</scope>
    <source>
        <strain evidence="1">Duluth1</strain>
        <tissue evidence="1">Whole animal</tissue>
    </source>
</reference>
<evidence type="ECO:0000313" key="1">
    <source>
        <dbReference type="EMBL" id="KAH3804210.1"/>
    </source>
</evidence>
<organism evidence="1 2">
    <name type="scientific">Dreissena polymorpha</name>
    <name type="common">Zebra mussel</name>
    <name type="synonym">Mytilus polymorpha</name>
    <dbReference type="NCBI Taxonomy" id="45954"/>
    <lineage>
        <taxon>Eukaryota</taxon>
        <taxon>Metazoa</taxon>
        <taxon>Spiralia</taxon>
        <taxon>Lophotrochozoa</taxon>
        <taxon>Mollusca</taxon>
        <taxon>Bivalvia</taxon>
        <taxon>Autobranchia</taxon>
        <taxon>Heteroconchia</taxon>
        <taxon>Euheterodonta</taxon>
        <taxon>Imparidentia</taxon>
        <taxon>Neoheterodontei</taxon>
        <taxon>Myida</taxon>
        <taxon>Dreissenoidea</taxon>
        <taxon>Dreissenidae</taxon>
        <taxon>Dreissena</taxon>
    </lineage>
</organism>
<accession>A0A9D4FWV3</accession>
<protein>
    <submittedName>
        <fullName evidence="1">Uncharacterized protein</fullName>
    </submittedName>
</protein>
<name>A0A9D4FWV3_DREPO</name>